<dbReference type="Pfam" id="PF05602">
    <property type="entry name" value="CLPTM1"/>
    <property type="match status" value="1"/>
</dbReference>
<reference evidence="8" key="1">
    <citation type="submission" date="2019-06" db="EMBL/GenBank/DDBJ databases">
        <authorList>
            <person name="Zheng W."/>
        </authorList>
    </citation>
    <scope>NUCLEOTIDE SEQUENCE</scope>
    <source>
        <strain evidence="8">QDHG01</strain>
    </source>
</reference>
<dbReference type="InterPro" id="IPR008429">
    <property type="entry name" value="CLPTM1"/>
</dbReference>
<dbReference type="OrthoDB" id="378564at2759"/>
<feature type="transmembrane region" description="Helical" evidence="7">
    <location>
        <begin position="293"/>
        <end position="313"/>
    </location>
</feature>
<evidence type="ECO:0000256" key="4">
    <source>
        <dbReference type="ARBA" id="ARBA00022989"/>
    </source>
</evidence>
<keyword evidence="4 7" id="KW-1133">Transmembrane helix</keyword>
<evidence type="ECO:0008006" key="10">
    <source>
        <dbReference type="Google" id="ProtNLM"/>
    </source>
</evidence>
<dbReference type="Proteomes" id="UP000785679">
    <property type="component" value="Unassembled WGS sequence"/>
</dbReference>
<evidence type="ECO:0000256" key="3">
    <source>
        <dbReference type="ARBA" id="ARBA00022692"/>
    </source>
</evidence>
<dbReference type="AlphaFoldDB" id="A0A8J8T473"/>
<dbReference type="PANTHER" id="PTHR21347">
    <property type="entry name" value="CLEFT LIP AND PALATE ASSOCIATED TRANSMEMBRANE PROTEIN-RELATED"/>
    <property type="match status" value="1"/>
</dbReference>
<dbReference type="GO" id="GO:0012505">
    <property type="term" value="C:endomembrane system"/>
    <property type="evidence" value="ECO:0007669"/>
    <property type="project" value="TreeGrafter"/>
</dbReference>
<feature type="transmembrane region" description="Helical" evidence="7">
    <location>
        <begin position="355"/>
        <end position="372"/>
    </location>
</feature>
<keyword evidence="9" id="KW-1185">Reference proteome</keyword>
<evidence type="ECO:0000256" key="6">
    <source>
        <dbReference type="SAM" id="MobiDB-lite"/>
    </source>
</evidence>
<sequence>MQKLEANGTTVNVDRFISGTHLQNYFKTGEPFEFSAYISEQTHQRFFRRGGINGRVPEWQQFGLTYDYSPSNERHFNLTIPVTEQLLQANESLNLHFQVRARNPFYISKYAQSTGRELAYQSYSSNEYIIFNETLSLIKYRPRIKESIKRNLLSDDIPMPKAKEEPTDELDDGKFLPYFKPELYLYLIYDNSAYQMPQGPPIQIRERMKIHHDTNMYEPIIYLSDYWLLKKDMVLINDTLPSLNLSLHFNTYSFNYYVMQRQFEQQWETQKQYGLESGDMDEMKRMFLETDPILLTVTMIVSLLHTVFEVLAFKNDINFWKTKDSMEGISVRTLYTQTFCSVIIFLYLFDNETSMMILASNGFGILLDFWKIKKASKVRRIDTFPYFALDDNQKYVESETKEYDRIAMRYMSYALFPMLVCYTIYSVLYNEHKGWYSFVLNTFVGAIYMFGFIQMTPQLYINYRLKTVEHMPSRALFYRFLNTIIDDLFSFIITMPTLHRLSCFRDDVIFFIYLYQRWAYKVDKTRGPYGSAEEKKEGEKTEAIVEGKEKTE</sequence>
<comment type="similarity">
    <text evidence="2">Belongs to the CLPTM1 family.</text>
</comment>
<comment type="caution">
    <text evidence="8">The sequence shown here is derived from an EMBL/GenBank/DDBJ whole genome shotgun (WGS) entry which is preliminary data.</text>
</comment>
<feature type="transmembrane region" description="Helical" evidence="7">
    <location>
        <begin position="435"/>
        <end position="455"/>
    </location>
</feature>
<feature type="transmembrane region" description="Helical" evidence="7">
    <location>
        <begin position="333"/>
        <end position="349"/>
    </location>
</feature>
<dbReference type="GO" id="GO:0016020">
    <property type="term" value="C:membrane"/>
    <property type="evidence" value="ECO:0007669"/>
    <property type="project" value="UniProtKB-SubCell"/>
</dbReference>
<keyword evidence="3 7" id="KW-0812">Transmembrane</keyword>
<accession>A0A8J8T473</accession>
<evidence type="ECO:0000256" key="7">
    <source>
        <dbReference type="SAM" id="Phobius"/>
    </source>
</evidence>
<keyword evidence="5 7" id="KW-0472">Membrane</keyword>
<dbReference type="PANTHER" id="PTHR21347:SF0">
    <property type="entry name" value="LIPID SCRAMBLASE CLPTM1L"/>
    <property type="match status" value="1"/>
</dbReference>
<evidence type="ECO:0000256" key="2">
    <source>
        <dbReference type="ARBA" id="ARBA00009310"/>
    </source>
</evidence>
<protein>
    <recommendedName>
        <fullName evidence="10">Cleft lip and palate associated transmembrane protein</fullName>
    </recommendedName>
</protein>
<evidence type="ECO:0000256" key="1">
    <source>
        <dbReference type="ARBA" id="ARBA00004141"/>
    </source>
</evidence>
<evidence type="ECO:0000313" key="8">
    <source>
        <dbReference type="EMBL" id="TNV80823.1"/>
    </source>
</evidence>
<feature type="region of interest" description="Disordered" evidence="6">
    <location>
        <begin position="527"/>
        <end position="552"/>
    </location>
</feature>
<proteinExistence type="inferred from homology"/>
<evidence type="ECO:0000313" key="9">
    <source>
        <dbReference type="Proteomes" id="UP000785679"/>
    </source>
</evidence>
<gene>
    <name evidence="8" type="ORF">FGO68_gene13054</name>
</gene>
<name>A0A8J8T473_HALGN</name>
<evidence type="ECO:0000256" key="5">
    <source>
        <dbReference type="ARBA" id="ARBA00023136"/>
    </source>
</evidence>
<feature type="transmembrane region" description="Helical" evidence="7">
    <location>
        <begin position="410"/>
        <end position="429"/>
    </location>
</feature>
<dbReference type="EMBL" id="RRYP01006983">
    <property type="protein sequence ID" value="TNV80823.1"/>
    <property type="molecule type" value="Genomic_DNA"/>
</dbReference>
<organism evidence="8 9">
    <name type="scientific">Halteria grandinella</name>
    <dbReference type="NCBI Taxonomy" id="5974"/>
    <lineage>
        <taxon>Eukaryota</taxon>
        <taxon>Sar</taxon>
        <taxon>Alveolata</taxon>
        <taxon>Ciliophora</taxon>
        <taxon>Intramacronucleata</taxon>
        <taxon>Spirotrichea</taxon>
        <taxon>Stichotrichia</taxon>
        <taxon>Sporadotrichida</taxon>
        <taxon>Halteriidae</taxon>
        <taxon>Halteria</taxon>
    </lineage>
</organism>
<comment type="subcellular location">
    <subcellularLocation>
        <location evidence="1">Membrane</location>
        <topology evidence="1">Multi-pass membrane protein</topology>
    </subcellularLocation>
</comment>